<gene>
    <name evidence="8" type="ORF">E0L32_002227</name>
</gene>
<comment type="similarity">
    <text evidence="2">Belongs to the germin family.</text>
</comment>
<dbReference type="SMART" id="SM00835">
    <property type="entry name" value="Cupin_1"/>
    <property type="match status" value="1"/>
</dbReference>
<dbReference type="GeneID" id="41969674"/>
<protein>
    <recommendedName>
        <fullName evidence="7">Cupin type-1 domain-containing protein</fullName>
    </recommendedName>
</protein>
<organism evidence="8 9">
    <name type="scientific">Thyridium curvatum</name>
    <dbReference type="NCBI Taxonomy" id="1093900"/>
    <lineage>
        <taxon>Eukaryota</taxon>
        <taxon>Fungi</taxon>
        <taxon>Dikarya</taxon>
        <taxon>Ascomycota</taxon>
        <taxon>Pezizomycotina</taxon>
        <taxon>Sordariomycetes</taxon>
        <taxon>Sordariomycetidae</taxon>
        <taxon>Thyridiales</taxon>
        <taxon>Thyridiaceae</taxon>
        <taxon>Thyridium</taxon>
    </lineage>
</organism>
<keyword evidence="4" id="KW-0479">Metal-binding</keyword>
<keyword evidence="5" id="KW-0464">Manganese</keyword>
<evidence type="ECO:0000313" key="9">
    <source>
        <dbReference type="Proteomes" id="UP000319257"/>
    </source>
</evidence>
<evidence type="ECO:0000313" key="8">
    <source>
        <dbReference type="EMBL" id="TPX06731.1"/>
    </source>
</evidence>
<comment type="subcellular location">
    <subcellularLocation>
        <location evidence="1">Secreted</location>
    </subcellularLocation>
</comment>
<reference evidence="8 9" key="1">
    <citation type="submission" date="2019-06" db="EMBL/GenBank/DDBJ databases">
        <title>Draft genome sequence of the filamentous fungus Phialemoniopsis curvata isolated from diesel fuel.</title>
        <authorList>
            <person name="Varaljay V.A."/>
            <person name="Lyon W.J."/>
            <person name="Crouch A.L."/>
            <person name="Drake C.E."/>
            <person name="Hollomon J.M."/>
            <person name="Nadeau L.J."/>
            <person name="Nunn H.S."/>
            <person name="Stevenson B.S."/>
            <person name="Bojanowski C.L."/>
            <person name="Crookes-Goodson W.J."/>
        </authorList>
    </citation>
    <scope>NUCLEOTIDE SEQUENCE [LARGE SCALE GENOMIC DNA]</scope>
    <source>
        <strain evidence="8 9">D216</strain>
    </source>
</reference>
<keyword evidence="6" id="KW-0732">Signal</keyword>
<dbReference type="CDD" id="cd02241">
    <property type="entry name" value="cupin_OxOx"/>
    <property type="match status" value="1"/>
</dbReference>
<dbReference type="PRINTS" id="PR00325">
    <property type="entry name" value="GERMIN"/>
</dbReference>
<dbReference type="STRING" id="1093900.A0A507APH0"/>
<feature type="domain" description="Cupin type-1" evidence="7">
    <location>
        <begin position="80"/>
        <end position="231"/>
    </location>
</feature>
<accession>A0A507APH0</accession>
<dbReference type="AlphaFoldDB" id="A0A507APH0"/>
<feature type="signal peptide" evidence="6">
    <location>
        <begin position="1"/>
        <end position="16"/>
    </location>
</feature>
<evidence type="ECO:0000256" key="2">
    <source>
        <dbReference type="ARBA" id="ARBA00007456"/>
    </source>
</evidence>
<dbReference type="OrthoDB" id="1921208at2759"/>
<dbReference type="PANTHER" id="PTHR31238">
    <property type="entry name" value="GERMIN-LIKE PROTEIN SUBFAMILY 3 MEMBER 3"/>
    <property type="match status" value="1"/>
</dbReference>
<dbReference type="Pfam" id="PF00190">
    <property type="entry name" value="Cupin_1"/>
    <property type="match status" value="1"/>
</dbReference>
<evidence type="ECO:0000256" key="3">
    <source>
        <dbReference type="ARBA" id="ARBA00022525"/>
    </source>
</evidence>
<evidence type="ECO:0000259" key="7">
    <source>
        <dbReference type="SMART" id="SM00835"/>
    </source>
</evidence>
<dbReference type="InterPro" id="IPR001929">
    <property type="entry name" value="Germin"/>
</dbReference>
<evidence type="ECO:0000256" key="1">
    <source>
        <dbReference type="ARBA" id="ARBA00004613"/>
    </source>
</evidence>
<evidence type="ECO:0000256" key="4">
    <source>
        <dbReference type="ARBA" id="ARBA00022723"/>
    </source>
</evidence>
<feature type="chain" id="PRO_5021410814" description="Cupin type-1 domain-containing protein" evidence="6">
    <location>
        <begin position="17"/>
        <end position="268"/>
    </location>
</feature>
<proteinExistence type="inferred from homology"/>
<dbReference type="Proteomes" id="UP000319257">
    <property type="component" value="Unassembled WGS sequence"/>
</dbReference>
<comment type="caution">
    <text evidence="8">The sequence shown here is derived from an EMBL/GenBank/DDBJ whole genome shotgun (WGS) entry which is preliminary data.</text>
</comment>
<dbReference type="EMBL" id="SKBQ01000009">
    <property type="protein sequence ID" value="TPX06731.1"/>
    <property type="molecule type" value="Genomic_DNA"/>
</dbReference>
<dbReference type="RefSeq" id="XP_030988442.1">
    <property type="nucleotide sequence ID" value="XM_031136393.1"/>
</dbReference>
<dbReference type="InParanoid" id="A0A507APH0"/>
<dbReference type="GO" id="GO:0005576">
    <property type="term" value="C:extracellular region"/>
    <property type="evidence" value="ECO:0007669"/>
    <property type="project" value="UniProtKB-SubCell"/>
</dbReference>
<dbReference type="GO" id="GO:0030145">
    <property type="term" value="F:manganese ion binding"/>
    <property type="evidence" value="ECO:0007669"/>
    <property type="project" value="InterPro"/>
</dbReference>
<dbReference type="SUPFAM" id="SSF51182">
    <property type="entry name" value="RmlC-like cupins"/>
    <property type="match status" value="1"/>
</dbReference>
<keyword evidence="9" id="KW-1185">Reference proteome</keyword>
<sequence>MVRITDFLLLASAAFAAPAANTNTNTNNKRGSVSAADQPLPAVVKANSRAGDAQLVQSLLLAPTQKQRVNLLNQPGDFIFDFKNPPEGATATGKGGRLVSANAETFPGLIGNGAAMSVAFLGPCGLNSPHVHNRATELNIPVKGRLVTSFFQENGATAREDLADTFTLAVFPQGAIHAEYNPDCEDAVFVAAFNNQDPGVEQVAQAFFSLRPDIVQSTLNGVDMLKGQDIESFRDALPANIVQGVESCLKKCGIPKNAKRDLSEVFGS</sequence>
<evidence type="ECO:0000256" key="6">
    <source>
        <dbReference type="SAM" id="SignalP"/>
    </source>
</evidence>
<name>A0A507APH0_9PEZI</name>
<dbReference type="InterPro" id="IPR014710">
    <property type="entry name" value="RmlC-like_jellyroll"/>
</dbReference>
<dbReference type="Gene3D" id="2.60.120.10">
    <property type="entry name" value="Jelly Rolls"/>
    <property type="match status" value="1"/>
</dbReference>
<dbReference type="InterPro" id="IPR011051">
    <property type="entry name" value="RmlC_Cupin_sf"/>
</dbReference>
<keyword evidence="3" id="KW-0964">Secreted</keyword>
<evidence type="ECO:0000256" key="5">
    <source>
        <dbReference type="ARBA" id="ARBA00023211"/>
    </source>
</evidence>
<dbReference type="InterPro" id="IPR006045">
    <property type="entry name" value="Cupin_1"/>
</dbReference>